<dbReference type="Gene3D" id="3.40.710.10">
    <property type="entry name" value="DD-peptidase/beta-lactamase superfamily"/>
    <property type="match status" value="1"/>
</dbReference>
<dbReference type="Gene3D" id="3.90.1150.140">
    <property type="match status" value="1"/>
</dbReference>
<feature type="domain" description="Beta-lactamase-related" evidence="2">
    <location>
        <begin position="45"/>
        <end position="361"/>
    </location>
</feature>
<evidence type="ECO:0000259" key="3">
    <source>
        <dbReference type="Pfam" id="PF07075"/>
    </source>
</evidence>
<organism evidence="5 6">
    <name type="scientific">Candidatus Korobacter versatilis</name>
    <dbReference type="NCBI Taxonomy" id="658062"/>
    <lineage>
        <taxon>Bacteria</taxon>
        <taxon>Pseudomonadati</taxon>
        <taxon>Acidobacteriota</taxon>
        <taxon>Terriglobia</taxon>
        <taxon>Terriglobales</taxon>
        <taxon>Candidatus Korobacteraceae</taxon>
        <taxon>Candidatus Korobacter</taxon>
    </lineage>
</organism>
<dbReference type="InterPro" id="IPR048503">
    <property type="entry name" value="NamZ_C"/>
</dbReference>
<accession>A0A932A9N9</accession>
<dbReference type="SUPFAM" id="SSF56601">
    <property type="entry name" value="beta-lactamase/transpeptidase-like"/>
    <property type="match status" value="1"/>
</dbReference>
<feature type="chain" id="PRO_5037963693" evidence="1">
    <location>
        <begin position="23"/>
        <end position="800"/>
    </location>
</feature>
<evidence type="ECO:0000313" key="5">
    <source>
        <dbReference type="EMBL" id="MBI2678768.1"/>
    </source>
</evidence>
<keyword evidence="1" id="KW-0732">Signal</keyword>
<comment type="caution">
    <text evidence="5">The sequence shown here is derived from an EMBL/GenBank/DDBJ whole genome shotgun (WGS) entry which is preliminary data.</text>
</comment>
<feature type="domain" description="Peptidoglycan beta-N-acetylmuramidase NamZ N-terminal" evidence="3">
    <location>
        <begin position="444"/>
        <end position="646"/>
    </location>
</feature>
<proteinExistence type="predicted"/>
<dbReference type="EMBL" id="JACPNR010000010">
    <property type="protein sequence ID" value="MBI2678768.1"/>
    <property type="molecule type" value="Genomic_DNA"/>
</dbReference>
<dbReference type="Gene3D" id="3.40.50.12170">
    <property type="entry name" value="Uncharacterised protein PF07075, DUF1343"/>
    <property type="match status" value="1"/>
</dbReference>
<gene>
    <name evidence="5" type="ORF">HYX28_08300</name>
</gene>
<dbReference type="InterPro" id="IPR012338">
    <property type="entry name" value="Beta-lactam/transpept-like"/>
</dbReference>
<dbReference type="AlphaFoldDB" id="A0A932A9N9"/>
<sequence>MSRRHKALHTILLLLAATFACASPQNKDIKEEAPKEIKSERLAAVDRVIQDAIRAGQIPGAVVLVGHNGEIIHRRAFGAKTFGPRAAQAMTLDTVFDMASLTKSMATAPSVMRLVEQGQIRLNDPISRYIPECAANGKDDITIRQLLTHYSGLAPDLDLRPQWAGYDTAIKLACAETLQDPPGTKFVYSDINFILLGEMVARVAKMPLPQYADAHFFQPLRMTHTRFLPPAEWRGRIAPTEFDSVLLRGGVNDPTSRRMGGVAGHAGLFSTADDMARYAQALLDKKVLSPAIIEKMTTPQQPATGTVLRGLGWDIDSQWSSNRGELLPIGSYGHTGYAGTSLWIDPYSKTYVILLTNRIDPKMGNYVPSLRTRVANEVALGLKLEAKEEDRARVAAITGYNETMTAVRRLADRNGRVKLGVDVLQQTGFSALHSDRKNAHGMNVAVFTNQTGLDSNGQRTVDVIAHAGGVKLAAIFSPEHGLFGNVDTEEVPDTTDAATGAAVYSLYRKGRRGRVPPELLKDIDAIVFDIQDAGARFYSYEVTLGYVMEAAAQAGVEVVVLDRPNPVTGSFVQGPMAQGGPQRLINYVDVPVRHGMTMGELAQMYNGERGLGAKLTVVPMQGWQRGDWFDATGAVWVDPSPNLRSVNQATLYPGVALVEGTNVSVGRGTNTPFEVLGATWIRSRELAAYMNARQIPGVRFVAVDFTPSDAKYKGELCHGVNLIVTQRNALDSPELGIELAAALRKLYPKDWKPEKMTEVLVNQGVYDAVARGEGPQRIAEDWRDALEEFMKVRAKYLIYK</sequence>
<name>A0A932A9N9_9BACT</name>
<evidence type="ECO:0000259" key="2">
    <source>
        <dbReference type="Pfam" id="PF00144"/>
    </source>
</evidence>
<evidence type="ECO:0000256" key="1">
    <source>
        <dbReference type="SAM" id="SignalP"/>
    </source>
</evidence>
<evidence type="ECO:0000313" key="6">
    <source>
        <dbReference type="Proteomes" id="UP000779809"/>
    </source>
</evidence>
<dbReference type="Pfam" id="PF07075">
    <property type="entry name" value="NamZ_N"/>
    <property type="match status" value="1"/>
</dbReference>
<dbReference type="Pfam" id="PF20732">
    <property type="entry name" value="NamZ_C"/>
    <property type="match status" value="1"/>
</dbReference>
<dbReference type="InterPro" id="IPR001466">
    <property type="entry name" value="Beta-lactam-related"/>
</dbReference>
<dbReference type="PANTHER" id="PTHR42915:SF1">
    <property type="entry name" value="PEPTIDOGLYCAN BETA-N-ACETYLMURAMIDASE NAMZ"/>
    <property type="match status" value="1"/>
</dbReference>
<reference evidence="5" key="1">
    <citation type="submission" date="2020-07" db="EMBL/GenBank/DDBJ databases">
        <title>Huge and variable diversity of episymbiotic CPR bacteria and DPANN archaea in groundwater ecosystems.</title>
        <authorList>
            <person name="He C.Y."/>
            <person name="Keren R."/>
            <person name="Whittaker M."/>
            <person name="Farag I.F."/>
            <person name="Doudna J."/>
            <person name="Cate J.H.D."/>
            <person name="Banfield J.F."/>
        </authorList>
    </citation>
    <scope>NUCLEOTIDE SEQUENCE</scope>
    <source>
        <strain evidence="5">NC_groundwater_580_Pr5_B-0.1um_64_19</strain>
    </source>
</reference>
<dbReference type="PANTHER" id="PTHR42915">
    <property type="entry name" value="HYPOTHETICAL 460 KDA PROTEIN IN FEUA-SIGW INTERGENIC REGION [PRECURSOR]"/>
    <property type="match status" value="1"/>
</dbReference>
<dbReference type="PROSITE" id="PS51257">
    <property type="entry name" value="PROKAR_LIPOPROTEIN"/>
    <property type="match status" value="1"/>
</dbReference>
<dbReference type="InterPro" id="IPR008302">
    <property type="entry name" value="NamZ"/>
</dbReference>
<evidence type="ECO:0000259" key="4">
    <source>
        <dbReference type="Pfam" id="PF20732"/>
    </source>
</evidence>
<protein>
    <submittedName>
        <fullName evidence="5">DUF1343 domain-containing protein</fullName>
    </submittedName>
</protein>
<dbReference type="Pfam" id="PF00144">
    <property type="entry name" value="Beta-lactamase"/>
    <property type="match status" value="1"/>
</dbReference>
<dbReference type="GO" id="GO:0033922">
    <property type="term" value="F:peptidoglycan beta-N-acetylmuramidase activity"/>
    <property type="evidence" value="ECO:0007669"/>
    <property type="project" value="InterPro"/>
</dbReference>
<feature type="signal peptide" evidence="1">
    <location>
        <begin position="1"/>
        <end position="22"/>
    </location>
</feature>
<dbReference type="Proteomes" id="UP000779809">
    <property type="component" value="Unassembled WGS sequence"/>
</dbReference>
<dbReference type="InterPro" id="IPR048502">
    <property type="entry name" value="NamZ_N"/>
</dbReference>
<feature type="domain" description="Peptidoglycan beta-N-acetylmuramidase NamZ C-terminal" evidence="4">
    <location>
        <begin position="651"/>
        <end position="799"/>
    </location>
</feature>